<protein>
    <submittedName>
        <fullName evidence="4">HrcQb protein</fullName>
    </submittedName>
</protein>
<dbReference type="GO" id="GO:0071978">
    <property type="term" value="P:bacterial-type flagellum-dependent swarming motility"/>
    <property type="evidence" value="ECO:0007669"/>
    <property type="project" value="TreeGrafter"/>
</dbReference>
<dbReference type="Pfam" id="PF01052">
    <property type="entry name" value="FliMN_C"/>
    <property type="match status" value="1"/>
</dbReference>
<feature type="compositionally biased region" description="Polar residues" evidence="2">
    <location>
        <begin position="15"/>
        <end position="24"/>
    </location>
</feature>
<dbReference type="InterPro" id="IPR001172">
    <property type="entry name" value="FliN_T3SS_HrcQb"/>
</dbReference>
<dbReference type="AlphaFoldDB" id="Q47855"/>
<comment type="similarity">
    <text evidence="1">Belongs to the FliN/MopA/SpaO family.</text>
</comment>
<feature type="domain" description="Flagellar motor switch protein FliN-like C-terminal" evidence="3">
    <location>
        <begin position="34"/>
        <end position="99"/>
    </location>
</feature>
<evidence type="ECO:0000313" key="4">
    <source>
        <dbReference type="EMBL" id="CAA68097.1"/>
    </source>
</evidence>
<organism evidence="4">
    <name type="scientific">Enterobacter agglomerans</name>
    <name type="common">Erwinia herbicola</name>
    <name type="synonym">Pantoea agglomerans</name>
    <dbReference type="NCBI Taxonomy" id="549"/>
    <lineage>
        <taxon>Bacteria</taxon>
        <taxon>Pseudomonadati</taxon>
        <taxon>Pseudomonadota</taxon>
        <taxon>Gammaproteobacteria</taxon>
        <taxon>Enterobacterales</taxon>
        <taxon>Erwiniaceae</taxon>
        <taxon>Pantoea</taxon>
        <taxon>Pantoea agglomerans group</taxon>
    </lineage>
</organism>
<feature type="region of interest" description="Disordered" evidence="2">
    <location>
        <begin position="1"/>
        <end position="24"/>
    </location>
</feature>
<proteinExistence type="inferred from homology"/>
<sequence>MESTTLNPYDADETNPVSLSEPLQSEDNPHIALLPLSLEVRCGRTRLTLGELQQLQLGRILTLDNMTPGEAGLYHGDTLIARGELVDVEGQLGLQLTQLLLTLKQVAE</sequence>
<evidence type="ECO:0000256" key="2">
    <source>
        <dbReference type="SAM" id="MobiDB-lite"/>
    </source>
</evidence>
<accession>Q47855</accession>
<evidence type="ECO:0000259" key="3">
    <source>
        <dbReference type="Pfam" id="PF01052"/>
    </source>
</evidence>
<dbReference type="GO" id="GO:0050918">
    <property type="term" value="P:positive chemotaxis"/>
    <property type="evidence" value="ECO:0007669"/>
    <property type="project" value="TreeGrafter"/>
</dbReference>
<evidence type="ECO:0000256" key="1">
    <source>
        <dbReference type="ARBA" id="ARBA00009226"/>
    </source>
</evidence>
<dbReference type="SUPFAM" id="SSF101801">
    <property type="entry name" value="Surface presentation of antigens (SPOA)"/>
    <property type="match status" value="1"/>
</dbReference>
<dbReference type="PANTHER" id="PTHR30034:SF6">
    <property type="entry name" value="YOP PROTEINS TRANSLOCATION PROTEIN Q"/>
    <property type="match status" value="1"/>
</dbReference>
<gene>
    <name evidence="4" type="primary">hrcQb</name>
</gene>
<dbReference type="InterPro" id="IPR001543">
    <property type="entry name" value="FliN-like_C"/>
</dbReference>
<name>Q47855_ENTAG</name>
<dbReference type="PRINTS" id="PR00956">
    <property type="entry name" value="FLGMOTORFLIN"/>
</dbReference>
<dbReference type="EMBL" id="X99768">
    <property type="protein sequence ID" value="CAA68097.1"/>
    <property type="molecule type" value="Genomic_DNA"/>
</dbReference>
<dbReference type="Gene3D" id="2.30.330.10">
    <property type="entry name" value="SpoA-like"/>
    <property type="match status" value="1"/>
</dbReference>
<dbReference type="InterPro" id="IPR036429">
    <property type="entry name" value="SpoA-like_sf"/>
</dbReference>
<reference evidence="4" key="1">
    <citation type="submission" date="2001-06" db="EMBL/GenBank/DDBJ databases">
        <title>Isolation and characterization of hrp-like gene on the pathogenicity associated plasmid of Erwinia herbicola pv. gypsophila.</title>
        <authorList>
            <person name="Nizan-Koren R."/>
            <person name="Manulis S."/>
            <person name="Valinsky L."/>
            <person name="Barash I."/>
        </authorList>
    </citation>
    <scope>NUCLEOTIDE SEQUENCE</scope>
</reference>
<dbReference type="PANTHER" id="PTHR30034">
    <property type="entry name" value="FLAGELLAR MOTOR SWITCH PROTEIN FLIM"/>
    <property type="match status" value="1"/>
</dbReference>
<dbReference type="GO" id="GO:0009425">
    <property type="term" value="C:bacterial-type flagellum basal body"/>
    <property type="evidence" value="ECO:0007669"/>
    <property type="project" value="InterPro"/>
</dbReference>
<dbReference type="GO" id="GO:0003774">
    <property type="term" value="F:cytoskeletal motor activity"/>
    <property type="evidence" value="ECO:0007669"/>
    <property type="project" value="InterPro"/>
</dbReference>